<evidence type="ECO:0000256" key="7">
    <source>
        <dbReference type="SAM" id="Phobius"/>
    </source>
</evidence>
<evidence type="ECO:0000259" key="8">
    <source>
        <dbReference type="PROSITE" id="PS50111"/>
    </source>
</evidence>
<comment type="caution">
    <text evidence="10">The sequence shown here is derived from an EMBL/GenBank/DDBJ whole genome shotgun (WGS) entry which is preliminary data.</text>
</comment>
<evidence type="ECO:0000313" key="10">
    <source>
        <dbReference type="EMBL" id="RNB91920.1"/>
    </source>
</evidence>
<dbReference type="PANTHER" id="PTHR32089">
    <property type="entry name" value="METHYL-ACCEPTING CHEMOTAXIS PROTEIN MCPB"/>
    <property type="match status" value="1"/>
</dbReference>
<organism evidence="10 11">
    <name type="scientific">Brevibacillus fluminis</name>
    <dbReference type="NCBI Taxonomy" id="511487"/>
    <lineage>
        <taxon>Bacteria</taxon>
        <taxon>Bacillati</taxon>
        <taxon>Bacillota</taxon>
        <taxon>Bacilli</taxon>
        <taxon>Bacillales</taxon>
        <taxon>Paenibacillaceae</taxon>
        <taxon>Brevibacillus</taxon>
    </lineage>
</organism>
<dbReference type="EMBL" id="RHHQ01000004">
    <property type="protein sequence ID" value="RNB91920.1"/>
    <property type="molecule type" value="Genomic_DNA"/>
</dbReference>
<keyword evidence="3 7" id="KW-0472">Membrane</keyword>
<dbReference type="PANTHER" id="PTHR32089:SF112">
    <property type="entry name" value="LYSOZYME-LIKE PROTEIN-RELATED"/>
    <property type="match status" value="1"/>
</dbReference>
<evidence type="ECO:0000256" key="3">
    <source>
        <dbReference type="ARBA" id="ARBA00023136"/>
    </source>
</evidence>
<dbReference type="SMART" id="SM00283">
    <property type="entry name" value="MA"/>
    <property type="match status" value="1"/>
</dbReference>
<accession>A0A3M8DUS3</accession>
<evidence type="ECO:0000259" key="9">
    <source>
        <dbReference type="PROSITE" id="PS50885"/>
    </source>
</evidence>
<feature type="domain" description="HAMP" evidence="9">
    <location>
        <begin position="265"/>
        <end position="317"/>
    </location>
</feature>
<evidence type="ECO:0000256" key="1">
    <source>
        <dbReference type="ARBA" id="ARBA00004236"/>
    </source>
</evidence>
<keyword evidence="7" id="KW-0812">Transmembrane</keyword>
<feature type="transmembrane region" description="Helical" evidence="7">
    <location>
        <begin position="244"/>
        <end position="264"/>
    </location>
</feature>
<comment type="subcellular location">
    <subcellularLocation>
        <location evidence="1">Cell membrane</location>
    </subcellularLocation>
</comment>
<feature type="domain" description="Methyl-accepting transducer" evidence="8">
    <location>
        <begin position="336"/>
        <end position="593"/>
    </location>
</feature>
<dbReference type="AlphaFoldDB" id="A0A3M8DUS3"/>
<comment type="similarity">
    <text evidence="5">Belongs to the methyl-accepting chemotaxis (MCP) protein family.</text>
</comment>
<dbReference type="Gene3D" id="6.10.340.10">
    <property type="match status" value="1"/>
</dbReference>
<reference evidence="10 11" key="1">
    <citation type="submission" date="2018-10" db="EMBL/GenBank/DDBJ databases">
        <title>Phylogenomics of Brevibacillus.</title>
        <authorList>
            <person name="Dunlap C."/>
        </authorList>
    </citation>
    <scope>NUCLEOTIDE SEQUENCE [LARGE SCALE GENOMIC DNA]</scope>
    <source>
        <strain evidence="10 11">JCM 15716</strain>
    </source>
</reference>
<keyword evidence="7" id="KW-1133">Transmembrane helix</keyword>
<feature type="transmembrane region" description="Helical" evidence="7">
    <location>
        <begin position="62"/>
        <end position="85"/>
    </location>
</feature>
<keyword evidence="4 6" id="KW-0807">Transducer</keyword>
<evidence type="ECO:0000256" key="4">
    <source>
        <dbReference type="ARBA" id="ARBA00023224"/>
    </source>
</evidence>
<dbReference type="PROSITE" id="PS50111">
    <property type="entry name" value="CHEMOTAXIS_TRANSDUC_2"/>
    <property type="match status" value="1"/>
</dbReference>
<keyword evidence="11" id="KW-1185">Reference proteome</keyword>
<dbReference type="Gene3D" id="1.10.287.950">
    <property type="entry name" value="Methyl-accepting chemotaxis protein"/>
    <property type="match status" value="1"/>
</dbReference>
<dbReference type="GO" id="GO:0007165">
    <property type="term" value="P:signal transduction"/>
    <property type="evidence" value="ECO:0007669"/>
    <property type="project" value="UniProtKB-KW"/>
</dbReference>
<dbReference type="GO" id="GO:0005886">
    <property type="term" value="C:plasma membrane"/>
    <property type="evidence" value="ECO:0007669"/>
    <property type="project" value="UniProtKB-SubCell"/>
</dbReference>
<evidence type="ECO:0000256" key="2">
    <source>
        <dbReference type="ARBA" id="ARBA00022475"/>
    </source>
</evidence>
<dbReference type="InterPro" id="IPR003660">
    <property type="entry name" value="HAMP_dom"/>
</dbReference>
<dbReference type="Proteomes" id="UP000271031">
    <property type="component" value="Unassembled WGS sequence"/>
</dbReference>
<dbReference type="SMART" id="SM00304">
    <property type="entry name" value="HAMP"/>
    <property type="match status" value="1"/>
</dbReference>
<proteinExistence type="inferred from homology"/>
<gene>
    <name evidence="10" type="ORF">EDM56_03985</name>
</gene>
<keyword evidence="2" id="KW-1003">Cell membrane</keyword>
<protein>
    <submittedName>
        <fullName evidence="10">Methyl-accepting chemotaxis protein</fullName>
    </submittedName>
</protein>
<evidence type="ECO:0000313" key="11">
    <source>
        <dbReference type="Proteomes" id="UP000271031"/>
    </source>
</evidence>
<dbReference type="Pfam" id="PF00015">
    <property type="entry name" value="MCPsignal"/>
    <property type="match status" value="1"/>
</dbReference>
<dbReference type="SUPFAM" id="SSF58104">
    <property type="entry name" value="Methyl-accepting chemotaxis protein (MCP) signaling domain"/>
    <property type="match status" value="1"/>
</dbReference>
<evidence type="ECO:0000256" key="5">
    <source>
        <dbReference type="ARBA" id="ARBA00029447"/>
    </source>
</evidence>
<dbReference type="OrthoDB" id="369835at2"/>
<evidence type="ECO:0000256" key="6">
    <source>
        <dbReference type="PROSITE-ProRule" id="PRU00284"/>
    </source>
</evidence>
<sequence length="623" mass="68567">MQPYLLLLLFCDFHAHLKNGKEFRVESRILKDRGKVNLQNKKMGENRTIMKRKKRMGLRGSLLWTVVAVLVAMSVAAGWLGLYLVKKTAFSTLQSDALKIVRGLDNQIDADLYRKFLANPSGASPEYEQLRARFDELRTSVGAMYLNTLGQVNGKWSVIIDGLPREQAAPYGEPIMNDDLDVATIKQNGYSVSDITDDPKWGKYFTVVIPLKNDAQTYGYLSIAISAQTVDEVEAQMRGFSLRILIPTVTLLMLVSLAVITLFVERMIKQINSVKTSMEQVTRGDVTVRSVRTVDNELGDISDYNNRMIESIKELVTRVKVNAAALRDHSQNTAAISEETLAQSEELSSVMNEVAAGAVHQTEQLENAVEKSKVVENAVEEVATSVDQFKDVAVELARAGTEAQELFRTLLERGNKSTQSFEELQSASIHLRQASVDAADIGLKVKEIADQTRLLSLNASIEAARAGEHGKGFAVVANEVGKLADQSAQAIMQIDAILQSFAARTEEMTVQIDESKQLVSEQREAFRQTQQSFEGLGAISSQIEGIAANLSGTIVQLDRTRKEFDDYLGQIADVTRQTSAASEQVAAGSVEQSRAVHQLATIAQELTGVAEELSGVIDQFKTE</sequence>
<name>A0A3M8DUS3_9BACL</name>
<dbReference type="InterPro" id="IPR004089">
    <property type="entry name" value="MCPsignal_dom"/>
</dbReference>
<dbReference type="PROSITE" id="PS50885">
    <property type="entry name" value="HAMP"/>
    <property type="match status" value="1"/>
</dbReference>